<keyword evidence="3" id="KW-1185">Reference proteome</keyword>
<proteinExistence type="predicted"/>
<accession>A0ABQ3B9Q4</accession>
<dbReference type="Proteomes" id="UP000619761">
    <property type="component" value="Unassembled WGS sequence"/>
</dbReference>
<sequence>MGYSEYVPAAYASQGDWPLIISLNGDGQAGNGSASEIQKIDDDGLPRQVAISAWDASKRFVVLAPQMNWETRTAAQVNAFIQFAKANYKVDPKRIYLTALSGGGGPFYRYMEAYNGVDIAAAVPIDTLYSFSGSPAPCMWKQVPTWLFFGENDGTAQVFSHATAPYNGLKACTPAPAVLPRLTVYSGVGHDGWTRTYDLSGMNTTVVSGRDAYNKNVYDWLLQYSKGDSVVVSSSSSSATLSSSSVATSSSSSSKSSSSSSSAVVIVSSSSSSPSSSSSSLGLTKVDPEFGTLTLVDSFDPVSPGTRETQMEPAGAFTTPTILGRQALMLTPQNTAGNMKASYAAFVIGKNKGLIAGNAYVLEFDYPDDAPRHMVFLNRGADLVRTVATGKELGDNREQYAYPNPESMAYPLTNQWKTYRFYFTLHDRFQPLAAVRNEVDTKRPYGPADGFWVAVGQFNPIGNPTNEGAVMGQVRLYSVNSTASAALAINYPPGNLPHRRTFWREEMNDSTALCQRGDSVVNTDPTSATYANAGICNPATGTSPGTTTNTWLEYKMKLSKVLGFNVFTKDLLEFGHNQGFNTSNYGGAKWYYSARVAYWPEMVQKASSYGLEVMPYFEYYGAMGDGEYTTTSCPSEDVTGNNFCATNLLDSAYQCKKPWGQTQAKCYMPSYGSQKNCEPLTRVEKRYTPYSWAETACVDVSDPNALVDVKKLVAANVLDLKDSANFAGVWFRTRVGSWPINFSDAARARYAADRNVVTPSKADLRASSSMRSDYYAWWNGKRKAYLTAIRDYLRAGKLGNNGVSNADVLFTSYHEEGLPIPAPNYGDTRVVTDDTNSWSIVNGDGRWQYRYSPINFLTWLTDKRYETTLSAMNLPTDAQFAGTSGFDEMSHGTPPADPASYQNGEGVLMTMPYGRQYTMADPALLQKFSTQKGMALVRHFPLNEDDGTGDFAADSAKGSFKNWPMSGHFGYFVSDVERSTPYTMLAEVKGVANADPYWIGYLSSNSFNTGAPQDLRRFNAAYLAWPAQPSLKVTAASSTSGVIVRDMVTSAGKFVAVFNTDMTAKTGVQINLGATRMGSVTSVQDRVTLQNLVVTGGTLTLDLQVADFKVFYVP</sequence>
<dbReference type="SUPFAM" id="SSF53474">
    <property type="entry name" value="alpha/beta-Hydrolases"/>
    <property type="match status" value="1"/>
</dbReference>
<evidence type="ECO:0000256" key="1">
    <source>
        <dbReference type="SAM" id="MobiDB-lite"/>
    </source>
</evidence>
<name>A0ABQ3B9Q4_9GAMM</name>
<organism evidence="2 3">
    <name type="scientific">Cellvibrio zantedeschiae</name>
    <dbReference type="NCBI Taxonomy" id="1237077"/>
    <lineage>
        <taxon>Bacteria</taxon>
        <taxon>Pseudomonadati</taxon>
        <taxon>Pseudomonadota</taxon>
        <taxon>Gammaproteobacteria</taxon>
        <taxon>Cellvibrionales</taxon>
        <taxon>Cellvibrionaceae</taxon>
        <taxon>Cellvibrio</taxon>
    </lineage>
</organism>
<dbReference type="InterPro" id="IPR029058">
    <property type="entry name" value="AB_hydrolase_fold"/>
</dbReference>
<evidence type="ECO:0000313" key="3">
    <source>
        <dbReference type="Proteomes" id="UP000619761"/>
    </source>
</evidence>
<evidence type="ECO:0000313" key="2">
    <source>
        <dbReference type="EMBL" id="GGY82024.1"/>
    </source>
</evidence>
<reference evidence="3" key="1">
    <citation type="journal article" date="2019" name="Int. J. Syst. Evol. Microbiol.">
        <title>The Global Catalogue of Microorganisms (GCM) 10K type strain sequencing project: providing services to taxonomists for standard genome sequencing and annotation.</title>
        <authorList>
            <consortium name="The Broad Institute Genomics Platform"/>
            <consortium name="The Broad Institute Genome Sequencing Center for Infectious Disease"/>
            <person name="Wu L."/>
            <person name="Ma J."/>
        </authorList>
    </citation>
    <scope>NUCLEOTIDE SEQUENCE [LARGE SCALE GENOMIC DNA]</scope>
    <source>
        <strain evidence="3">KCTC 32239</strain>
    </source>
</reference>
<feature type="region of interest" description="Disordered" evidence="1">
    <location>
        <begin position="240"/>
        <end position="259"/>
    </location>
</feature>
<dbReference type="EMBL" id="BMYZ01000003">
    <property type="protein sequence ID" value="GGY82024.1"/>
    <property type="molecule type" value="Genomic_DNA"/>
</dbReference>
<protein>
    <submittedName>
        <fullName evidence="2">Uncharacterized protein</fullName>
    </submittedName>
</protein>
<gene>
    <name evidence="2" type="ORF">GCM10011613_28410</name>
</gene>
<comment type="caution">
    <text evidence="2">The sequence shown here is derived from an EMBL/GenBank/DDBJ whole genome shotgun (WGS) entry which is preliminary data.</text>
</comment>
<dbReference type="Gene3D" id="3.40.50.1820">
    <property type="entry name" value="alpha/beta hydrolase"/>
    <property type="match status" value="1"/>
</dbReference>